<dbReference type="RefSeq" id="WP_184966268.1">
    <property type="nucleotide sequence ID" value="NZ_JACHIN010000007.1"/>
</dbReference>
<dbReference type="SUPFAM" id="SSF53448">
    <property type="entry name" value="Nucleotide-diphospho-sugar transferases"/>
    <property type="match status" value="1"/>
</dbReference>
<dbReference type="GO" id="GO:0016757">
    <property type="term" value="F:glycosyltransferase activity"/>
    <property type="evidence" value="ECO:0007669"/>
    <property type="project" value="UniProtKB-KW"/>
</dbReference>
<evidence type="ECO:0000313" key="7">
    <source>
        <dbReference type="Proteomes" id="UP000568380"/>
    </source>
</evidence>
<evidence type="ECO:0000256" key="3">
    <source>
        <dbReference type="ARBA" id="ARBA00022676"/>
    </source>
</evidence>
<sequence length="385" mass="43066">MKVSIVIPYKRRLHTIRGTFAALAEQTMDPSRFEVLVGAMEYEPEYVAACRDFPTLGIRTVMTGEDWNTGRARNLPLPLARGQVVVFLDADMALPPGLLDRLYDHYFQHGQNVCVLGQTLGYDEVVESDVAEAEALPYSHYRQVLADLEAGPELRADPRWTDAYAPAFARFPWAFTRTGLVALPAATIRRHDLTFDQGFHGWGPEDQEWGLRVARTGTPIVLGRDIYGLHLPHHRDVAANGATAWRNNRYYLGKWPRRELELALAYGWLGADEVYPAVERELAGNPLSVVRGLVDGTDMLVVGAPIADRAQVPHTPELSSLFDGRAPYDVLPLAGFALPYGDKSVDECRILPPIQRLSERFQDTIVREAERVSRKLVAPAGDERR</sequence>
<proteinExistence type="inferred from homology"/>
<evidence type="ECO:0000256" key="2">
    <source>
        <dbReference type="ARBA" id="ARBA00006739"/>
    </source>
</evidence>
<keyword evidence="4 6" id="KW-0808">Transferase</keyword>
<organism evidence="6 7">
    <name type="scientific">Nonomuraea endophytica</name>
    <dbReference type="NCBI Taxonomy" id="714136"/>
    <lineage>
        <taxon>Bacteria</taxon>
        <taxon>Bacillati</taxon>
        <taxon>Actinomycetota</taxon>
        <taxon>Actinomycetes</taxon>
        <taxon>Streptosporangiales</taxon>
        <taxon>Streptosporangiaceae</taxon>
        <taxon>Nonomuraea</taxon>
    </lineage>
</organism>
<keyword evidence="7" id="KW-1185">Reference proteome</keyword>
<dbReference type="InterPro" id="IPR001173">
    <property type="entry name" value="Glyco_trans_2-like"/>
</dbReference>
<evidence type="ECO:0000256" key="1">
    <source>
        <dbReference type="ARBA" id="ARBA00004776"/>
    </source>
</evidence>
<evidence type="ECO:0000259" key="5">
    <source>
        <dbReference type="Pfam" id="PF00535"/>
    </source>
</evidence>
<dbReference type="PANTHER" id="PTHR43179:SF12">
    <property type="entry name" value="GALACTOFURANOSYLTRANSFERASE GLFT2"/>
    <property type="match status" value="1"/>
</dbReference>
<reference evidence="6 7" key="1">
    <citation type="submission" date="2020-08" db="EMBL/GenBank/DDBJ databases">
        <title>Genomic Encyclopedia of Type Strains, Phase IV (KMG-IV): sequencing the most valuable type-strain genomes for metagenomic binning, comparative biology and taxonomic classification.</title>
        <authorList>
            <person name="Goeker M."/>
        </authorList>
    </citation>
    <scope>NUCLEOTIDE SEQUENCE [LARGE SCALE GENOMIC DNA]</scope>
    <source>
        <strain evidence="6 7">DSM 45385</strain>
    </source>
</reference>
<dbReference type="AlphaFoldDB" id="A0A7W8A5X8"/>
<accession>A0A7W8A5X8</accession>
<dbReference type="EMBL" id="JACHIN010000007">
    <property type="protein sequence ID" value="MBB5080129.1"/>
    <property type="molecule type" value="Genomic_DNA"/>
</dbReference>
<protein>
    <submittedName>
        <fullName evidence="6">Glycosyltransferase involved in cell wall biosynthesis</fullName>
    </submittedName>
</protein>
<dbReference type="PANTHER" id="PTHR43179">
    <property type="entry name" value="RHAMNOSYLTRANSFERASE WBBL"/>
    <property type="match status" value="1"/>
</dbReference>
<dbReference type="Pfam" id="PF00535">
    <property type="entry name" value="Glycos_transf_2"/>
    <property type="match status" value="1"/>
</dbReference>
<keyword evidence="3" id="KW-0328">Glycosyltransferase</keyword>
<dbReference type="Gene3D" id="3.90.550.10">
    <property type="entry name" value="Spore Coat Polysaccharide Biosynthesis Protein SpsA, Chain A"/>
    <property type="match status" value="1"/>
</dbReference>
<dbReference type="InterPro" id="IPR029044">
    <property type="entry name" value="Nucleotide-diphossugar_trans"/>
</dbReference>
<comment type="pathway">
    <text evidence="1">Cell wall biogenesis; cell wall polysaccharide biosynthesis.</text>
</comment>
<feature type="domain" description="Glycosyltransferase 2-like" evidence="5">
    <location>
        <begin position="4"/>
        <end position="129"/>
    </location>
</feature>
<gene>
    <name evidence="6" type="ORF">HNR40_005615</name>
</gene>
<comment type="caution">
    <text evidence="6">The sequence shown here is derived from an EMBL/GenBank/DDBJ whole genome shotgun (WGS) entry which is preliminary data.</text>
</comment>
<evidence type="ECO:0000313" key="6">
    <source>
        <dbReference type="EMBL" id="MBB5080129.1"/>
    </source>
</evidence>
<dbReference type="Proteomes" id="UP000568380">
    <property type="component" value="Unassembled WGS sequence"/>
</dbReference>
<evidence type="ECO:0000256" key="4">
    <source>
        <dbReference type="ARBA" id="ARBA00022679"/>
    </source>
</evidence>
<dbReference type="CDD" id="cd00761">
    <property type="entry name" value="Glyco_tranf_GTA_type"/>
    <property type="match status" value="1"/>
</dbReference>
<name>A0A7W8A5X8_9ACTN</name>
<comment type="similarity">
    <text evidence="2">Belongs to the glycosyltransferase 2 family.</text>
</comment>